<keyword evidence="1 2" id="KW-0129">CBS domain</keyword>
<dbReference type="AlphaFoldDB" id="A0A2N7W2K3"/>
<dbReference type="OrthoDB" id="9794094at2"/>
<dbReference type="PANTHER" id="PTHR43080:SF2">
    <property type="entry name" value="CBS DOMAIN-CONTAINING PROTEIN"/>
    <property type="match status" value="1"/>
</dbReference>
<dbReference type="EMBL" id="PNYA01000001">
    <property type="protein sequence ID" value="PMS23640.1"/>
    <property type="molecule type" value="Genomic_DNA"/>
</dbReference>
<evidence type="ECO:0000256" key="1">
    <source>
        <dbReference type="ARBA" id="ARBA00023122"/>
    </source>
</evidence>
<dbReference type="RefSeq" id="WP_102643350.1">
    <property type="nucleotide sequence ID" value="NZ_PNYA01000001.1"/>
</dbReference>
<dbReference type="Proteomes" id="UP000235616">
    <property type="component" value="Unassembled WGS sequence"/>
</dbReference>
<feature type="domain" description="CBS" evidence="3">
    <location>
        <begin position="76"/>
        <end position="133"/>
    </location>
</feature>
<feature type="domain" description="CBS" evidence="3">
    <location>
        <begin position="7"/>
        <end position="67"/>
    </location>
</feature>
<gene>
    <name evidence="4" type="ORF">C0Z18_00150</name>
</gene>
<dbReference type="InterPro" id="IPR046342">
    <property type="entry name" value="CBS_dom_sf"/>
</dbReference>
<evidence type="ECO:0000259" key="3">
    <source>
        <dbReference type="PROSITE" id="PS51371"/>
    </source>
</evidence>
<dbReference type="SUPFAM" id="SSF54631">
    <property type="entry name" value="CBS-domain pair"/>
    <property type="match status" value="1"/>
</dbReference>
<dbReference type="InterPro" id="IPR000644">
    <property type="entry name" value="CBS_dom"/>
</dbReference>
<proteinExistence type="predicted"/>
<dbReference type="InterPro" id="IPR051257">
    <property type="entry name" value="Diverse_CBS-Domain"/>
</dbReference>
<evidence type="ECO:0000313" key="4">
    <source>
        <dbReference type="EMBL" id="PMS23640.1"/>
    </source>
</evidence>
<protein>
    <submittedName>
        <fullName evidence="4">CBS domain-containing protein</fullName>
    </submittedName>
</protein>
<dbReference type="Pfam" id="PF00571">
    <property type="entry name" value="CBS"/>
    <property type="match status" value="2"/>
</dbReference>
<dbReference type="PROSITE" id="PS51371">
    <property type="entry name" value="CBS"/>
    <property type="match status" value="2"/>
</dbReference>
<comment type="caution">
    <text evidence="4">The sequence shown here is derived from an EMBL/GenBank/DDBJ whole genome shotgun (WGS) entry which is preliminary data.</text>
</comment>
<dbReference type="PANTHER" id="PTHR43080">
    <property type="entry name" value="CBS DOMAIN-CONTAINING PROTEIN CBSX3, MITOCHONDRIAL"/>
    <property type="match status" value="1"/>
</dbReference>
<sequence>MNAGALCTRDVVTCAAGDTALDAAKLLRARHVGDVLVVDERDGARVLRGIVTDRDLVLAVIANEVDPASVFVADLMSEPLVVALETDGIDHVLRRMRLHGVRRVPVTNALGELVGVVSADDLLDAIATLLDDLRRIGIRQTLFEEKGRT</sequence>
<accession>A0A2N7W2K3</accession>
<keyword evidence="5" id="KW-1185">Reference proteome</keyword>
<dbReference type="Gene3D" id="3.10.580.10">
    <property type="entry name" value="CBS-domain"/>
    <property type="match status" value="1"/>
</dbReference>
<evidence type="ECO:0000256" key="2">
    <source>
        <dbReference type="PROSITE-ProRule" id="PRU00703"/>
    </source>
</evidence>
<name>A0A2N7W2K3_9BURK</name>
<organism evidence="4 5">
    <name type="scientific">Trinickia dabaoshanensis</name>
    <dbReference type="NCBI Taxonomy" id="564714"/>
    <lineage>
        <taxon>Bacteria</taxon>
        <taxon>Pseudomonadati</taxon>
        <taxon>Pseudomonadota</taxon>
        <taxon>Betaproteobacteria</taxon>
        <taxon>Burkholderiales</taxon>
        <taxon>Burkholderiaceae</taxon>
        <taxon>Trinickia</taxon>
    </lineage>
</organism>
<dbReference type="CDD" id="cd17775">
    <property type="entry name" value="CBS_pair_bact_arch"/>
    <property type="match status" value="1"/>
</dbReference>
<reference evidence="4 5" key="1">
    <citation type="submission" date="2018-01" db="EMBL/GenBank/DDBJ databases">
        <title>Whole genome analyses suggest that Burkholderia sensu lato contains two further novel genera in the rhizoxinica-symbiotica group Mycetohabitans gen. nov., and Trinickia gen. nov.: implications for the evolution of diazotrophy and nodulation in the Burkholderiaceae.</title>
        <authorList>
            <person name="Estrada-de los Santos P."/>
            <person name="Palmer M."/>
            <person name="Chavez-Ramirez B."/>
            <person name="Beukes C."/>
            <person name="Steenkamp E.T."/>
            <person name="Hirsch A.M."/>
            <person name="Manyaka P."/>
            <person name="Maluk M."/>
            <person name="Lafos M."/>
            <person name="Crook M."/>
            <person name="Gross E."/>
            <person name="Simon M.F."/>
            <person name="Bueno dos Reis Junior F."/>
            <person name="Poole P.S."/>
            <person name="Venter S.N."/>
            <person name="James E.K."/>
        </authorList>
    </citation>
    <scope>NUCLEOTIDE SEQUENCE [LARGE SCALE GENOMIC DNA]</scope>
    <source>
        <strain evidence="4 5">GIMN1.004</strain>
    </source>
</reference>
<evidence type="ECO:0000313" key="5">
    <source>
        <dbReference type="Proteomes" id="UP000235616"/>
    </source>
</evidence>
<dbReference type="SMART" id="SM00116">
    <property type="entry name" value="CBS"/>
    <property type="match status" value="2"/>
</dbReference>